<proteinExistence type="predicted"/>
<sequence>MDVYLLWHMRPLEGQEELDPEVDPIETDDKLCGVFSSEAQAEAARRQLIIQPGFIEYPDDFYLGAHPLDEITWTEGFT</sequence>
<accession>A0A7K3WFV6</accession>
<keyword evidence="2" id="KW-1185">Reference proteome</keyword>
<dbReference type="Proteomes" id="UP000470470">
    <property type="component" value="Unassembled WGS sequence"/>
</dbReference>
<gene>
    <name evidence="1" type="ORF">G1H19_14795</name>
</gene>
<evidence type="ECO:0000313" key="2">
    <source>
        <dbReference type="Proteomes" id="UP000470470"/>
    </source>
</evidence>
<name>A0A7K3WFV6_9ACTN</name>
<organism evidence="1 2">
    <name type="scientific">Goekera deserti</name>
    <dbReference type="NCBI Taxonomy" id="2497753"/>
    <lineage>
        <taxon>Bacteria</taxon>
        <taxon>Bacillati</taxon>
        <taxon>Actinomycetota</taxon>
        <taxon>Actinomycetes</taxon>
        <taxon>Geodermatophilales</taxon>
        <taxon>Geodermatophilaceae</taxon>
        <taxon>Goekera</taxon>
    </lineage>
</organism>
<dbReference type="EMBL" id="JAAGWK010000021">
    <property type="protein sequence ID" value="NEL55262.1"/>
    <property type="molecule type" value="Genomic_DNA"/>
</dbReference>
<comment type="caution">
    <text evidence="1">The sequence shown here is derived from an EMBL/GenBank/DDBJ whole genome shotgun (WGS) entry which is preliminary data.</text>
</comment>
<evidence type="ECO:0000313" key="1">
    <source>
        <dbReference type="EMBL" id="NEL55262.1"/>
    </source>
</evidence>
<dbReference type="AlphaFoldDB" id="A0A7K3WFV6"/>
<reference evidence="1 2" key="1">
    <citation type="submission" date="2020-02" db="EMBL/GenBank/DDBJ databases">
        <title>The whole genome sequence of CPCC 205119.</title>
        <authorList>
            <person name="Jiang Z."/>
        </authorList>
    </citation>
    <scope>NUCLEOTIDE SEQUENCE [LARGE SCALE GENOMIC DNA]</scope>
    <source>
        <strain evidence="1 2">CPCC 205119</strain>
    </source>
</reference>
<protein>
    <submittedName>
        <fullName evidence="1">Uncharacterized protein</fullName>
    </submittedName>
</protein>
<dbReference type="RefSeq" id="WP_162393384.1">
    <property type="nucleotide sequence ID" value="NZ_JAABOZ010000008.1"/>
</dbReference>